<dbReference type="GO" id="GO:0003700">
    <property type="term" value="F:DNA-binding transcription factor activity"/>
    <property type="evidence" value="ECO:0007669"/>
    <property type="project" value="InterPro"/>
</dbReference>
<evidence type="ECO:0000313" key="2">
    <source>
        <dbReference type="EMBL" id="CEQ03353.1"/>
    </source>
</evidence>
<reference evidence="2 3" key="1">
    <citation type="submission" date="2015-01" db="EMBL/GenBank/DDBJ databases">
        <authorList>
            <person name="Aslett A.Martin."/>
            <person name="De Silva Nishadi"/>
        </authorList>
    </citation>
    <scope>NUCLEOTIDE SEQUENCE [LARGE SCALE GENOMIC DNA]</scope>
    <source>
        <strain evidence="2 3">R28058</strain>
    </source>
</reference>
<protein>
    <submittedName>
        <fullName evidence="2">Sigma-70 family RNA polymerase sigma factor</fullName>
    </submittedName>
</protein>
<dbReference type="EMBL" id="CEKZ01000003">
    <property type="protein sequence ID" value="CEQ03353.1"/>
    <property type="molecule type" value="Genomic_DNA"/>
</dbReference>
<dbReference type="InterPro" id="IPR013325">
    <property type="entry name" value="RNA_pol_sigma_r2"/>
</dbReference>
<evidence type="ECO:0000313" key="3">
    <source>
        <dbReference type="Proteomes" id="UP000049127"/>
    </source>
</evidence>
<dbReference type="OrthoDB" id="9789355at2"/>
<dbReference type="Gene3D" id="1.10.1740.10">
    <property type="match status" value="1"/>
</dbReference>
<name>A0A0C7G6H2_PARSO</name>
<dbReference type="InterPro" id="IPR007627">
    <property type="entry name" value="RNA_pol_sigma70_r2"/>
</dbReference>
<accession>A0A0C7G6H2</accession>
<dbReference type="AlphaFoldDB" id="A0A0C7G6H2"/>
<gene>
    <name evidence="2" type="ORF">R28058_10861</name>
</gene>
<dbReference type="SUPFAM" id="SSF88946">
    <property type="entry name" value="Sigma2 domain of RNA polymerase sigma factors"/>
    <property type="match status" value="1"/>
</dbReference>
<dbReference type="GO" id="GO:0006352">
    <property type="term" value="P:DNA-templated transcription initiation"/>
    <property type="evidence" value="ECO:0007669"/>
    <property type="project" value="InterPro"/>
</dbReference>
<evidence type="ECO:0000259" key="1">
    <source>
        <dbReference type="Pfam" id="PF04542"/>
    </source>
</evidence>
<proteinExistence type="predicted"/>
<feature type="domain" description="RNA polymerase sigma-70 region 2" evidence="1">
    <location>
        <begin position="11"/>
        <end position="77"/>
    </location>
</feature>
<dbReference type="RefSeq" id="WP_055341713.1">
    <property type="nucleotide sequence ID" value="NZ_CDNI01000003.1"/>
</dbReference>
<organism evidence="2 3">
    <name type="scientific">Paraclostridium sordellii</name>
    <name type="common">Clostridium sordellii</name>
    <dbReference type="NCBI Taxonomy" id="1505"/>
    <lineage>
        <taxon>Bacteria</taxon>
        <taxon>Bacillati</taxon>
        <taxon>Bacillota</taxon>
        <taxon>Clostridia</taxon>
        <taxon>Peptostreptococcales</taxon>
        <taxon>Peptostreptococcaceae</taxon>
        <taxon>Paraclostridium</taxon>
    </lineage>
</organism>
<dbReference type="Proteomes" id="UP000049127">
    <property type="component" value="Unassembled WGS sequence"/>
</dbReference>
<dbReference type="Pfam" id="PF04542">
    <property type="entry name" value="Sigma70_r2"/>
    <property type="match status" value="1"/>
</dbReference>
<sequence>MNKQENINSIISYYINLIFRFLLKRIKTKEGSEDLYQEIIIKGYKALNNIDNIYSLESCIWKIVHNTIANYYRGKSREAIEINIDDIVDILLCSK</sequence>